<dbReference type="Pfam" id="PF00905">
    <property type="entry name" value="Transpeptidase"/>
    <property type="match status" value="1"/>
</dbReference>
<keyword evidence="7" id="KW-0378">Hydrolase</keyword>
<evidence type="ECO:0000256" key="15">
    <source>
        <dbReference type="SAM" id="Phobius"/>
    </source>
</evidence>
<feature type="transmembrane region" description="Helical" evidence="15">
    <location>
        <begin position="230"/>
        <end position="254"/>
    </location>
</feature>
<dbReference type="Gene3D" id="1.10.3810.10">
    <property type="entry name" value="Biosynthetic peptidoglycan transglycosylase-like"/>
    <property type="match status" value="1"/>
</dbReference>
<dbReference type="InterPro" id="IPR050396">
    <property type="entry name" value="Glycosyltr_51/Transpeptidase"/>
</dbReference>
<comment type="caution">
    <text evidence="18">The sequence shown here is derived from an EMBL/GenBank/DDBJ whole genome shotgun (WGS) entry which is preliminary data.</text>
</comment>
<dbReference type="GO" id="GO:0071555">
    <property type="term" value="P:cell wall organization"/>
    <property type="evidence" value="ECO:0007669"/>
    <property type="project" value="UniProtKB-KW"/>
</dbReference>
<dbReference type="FunFam" id="1.10.3810.10:FF:000001">
    <property type="entry name" value="Penicillin-binding protein 1A"/>
    <property type="match status" value="1"/>
</dbReference>
<feature type="compositionally biased region" description="Low complexity" evidence="14">
    <location>
        <begin position="832"/>
        <end position="856"/>
    </location>
</feature>
<dbReference type="GO" id="GO:0030288">
    <property type="term" value="C:outer membrane-bounded periplasmic space"/>
    <property type="evidence" value="ECO:0007669"/>
    <property type="project" value="TreeGrafter"/>
</dbReference>
<dbReference type="InterPro" id="IPR001460">
    <property type="entry name" value="PCN-bd_Tpept"/>
</dbReference>
<evidence type="ECO:0000256" key="4">
    <source>
        <dbReference type="ARBA" id="ARBA00022670"/>
    </source>
</evidence>
<dbReference type="PANTHER" id="PTHR32282">
    <property type="entry name" value="BINDING PROTEIN TRANSPEPTIDASE, PUTATIVE-RELATED"/>
    <property type="match status" value="1"/>
</dbReference>
<feature type="compositionally biased region" description="Low complexity" evidence="14">
    <location>
        <begin position="41"/>
        <end position="57"/>
    </location>
</feature>
<organism evidence="18 19">
    <name type="scientific">Pseudonocardia sediminis</name>
    <dbReference type="NCBI Taxonomy" id="1397368"/>
    <lineage>
        <taxon>Bacteria</taxon>
        <taxon>Bacillati</taxon>
        <taxon>Actinomycetota</taxon>
        <taxon>Actinomycetes</taxon>
        <taxon>Pseudonocardiales</taxon>
        <taxon>Pseudonocardiaceae</taxon>
        <taxon>Pseudonocardia</taxon>
    </lineage>
</organism>
<dbReference type="PANTHER" id="PTHR32282:SF34">
    <property type="entry name" value="PENICILLIN-BINDING PROTEIN 1A"/>
    <property type="match status" value="1"/>
</dbReference>
<feature type="region of interest" description="Disordered" evidence="14">
    <location>
        <begin position="823"/>
        <end position="912"/>
    </location>
</feature>
<comment type="similarity">
    <text evidence="1">In the C-terminal section; belongs to the transpeptidase family.</text>
</comment>
<keyword evidence="15" id="KW-1133">Transmembrane helix</keyword>
<feature type="domain" description="Glycosyl transferase family 51" evidence="17">
    <location>
        <begin position="277"/>
        <end position="449"/>
    </location>
</feature>
<comment type="similarity">
    <text evidence="2">In the N-terminal section; belongs to the glycosyltransferase 51 family.</text>
</comment>
<evidence type="ECO:0000313" key="18">
    <source>
        <dbReference type="EMBL" id="RZT86107.1"/>
    </source>
</evidence>
<evidence type="ECO:0000313" key="19">
    <source>
        <dbReference type="Proteomes" id="UP000291591"/>
    </source>
</evidence>
<evidence type="ECO:0000256" key="3">
    <source>
        <dbReference type="ARBA" id="ARBA00022645"/>
    </source>
</evidence>
<keyword evidence="9" id="KW-0573">Peptidoglycan synthesis</keyword>
<name>A0A4Q7UVV1_PSEST</name>
<dbReference type="InterPro" id="IPR023346">
    <property type="entry name" value="Lysozyme-like_dom_sf"/>
</dbReference>
<dbReference type="GO" id="GO:0009002">
    <property type="term" value="F:serine-type D-Ala-D-Ala carboxypeptidase activity"/>
    <property type="evidence" value="ECO:0007669"/>
    <property type="project" value="UniProtKB-EC"/>
</dbReference>
<keyword evidence="15" id="KW-0472">Membrane</keyword>
<evidence type="ECO:0000256" key="7">
    <source>
        <dbReference type="ARBA" id="ARBA00022801"/>
    </source>
</evidence>
<dbReference type="GO" id="GO:0008658">
    <property type="term" value="F:penicillin binding"/>
    <property type="evidence" value="ECO:0007669"/>
    <property type="project" value="InterPro"/>
</dbReference>
<dbReference type="GO" id="GO:0006508">
    <property type="term" value="P:proteolysis"/>
    <property type="evidence" value="ECO:0007669"/>
    <property type="project" value="UniProtKB-KW"/>
</dbReference>
<keyword evidence="15" id="KW-0812">Transmembrane</keyword>
<evidence type="ECO:0000259" key="17">
    <source>
        <dbReference type="Pfam" id="PF00912"/>
    </source>
</evidence>
<sequence length="912" mass="94712">MPARRGSRHGAEGRTSGRHGVPAPEADRTAATSRNGSARHAGPPTGTAAPVVPAVPTDGQDDETGLFTHPEPSAGSAPGTPTRAGDAATRAVPARGEAARADAARASAERASAMQTGAMPTSAVPANGARANGTPENGAPTTAVPTSEAPTGLLTASADTGGDDPASLTRVTGGRRHRAASAGGPLDKVRALAGPAVETVRTKLGILDAEAKAALTADELKARRRKQVKYGLIGSAASVVLLPLLLFGLGWLLFSVPTPDDAVNNQIATVSYADGGQLARLVPEQGNRIKVPLAEIPVPVREAVLAAEDRSFYSNPGFDISGIARAAWNQIRGGDGGGSTITQQYVKNTLVGNEQSYFRKYKELIVSLKVSQQKTKDEILGDYLNAIYFGRGAYGVQSASLAYFGKPASQLQPNEGALLAGVIQSPSRWDPASDPQKARERWSFVMDGMLQQSWITKDYRSSAQFPATIPRANSSTSSSLTDDRGHILTAVKNELEGLGISDQAFSQGGLQVTTTIDPTRQKDLVTAVQSRMEGQPDVLRAGSVAIDPRTGGIVGYYGGQDGTGLDYAKVLKQPGSTFKPFVVLAALMQDPPIGLGQKFDGSEQPGLRNAEGANCPRCDVKQALTISNNVVFTKLAAEVGPQKVADAARLAGITSPMDNPDARLALGNKETTPVQLASAYATIAAGGVWHAPHLVSKVVDSEGRVLYEYQPGEGEQRFPEQVARNVVEGMLGVVGHDDLDLPGGQEAAGKTGTVQSRFDGQNNDAWFAGFTPDLVTTVWIGTDRNDPITNADGEPISGAMLPGKVWQAFMSDAVRAADQTQDFPSYEPIGKAPAADEPTEAATATATAPATTSAPERQQDEEPAEPVVPPAPAAPAAPVAPSTTAAPAPTGASDPGEEAADRAGRTTEPTVG</sequence>
<proteinExistence type="inferred from homology"/>
<evidence type="ECO:0000259" key="16">
    <source>
        <dbReference type="Pfam" id="PF00905"/>
    </source>
</evidence>
<keyword evidence="3 18" id="KW-0121">Carboxypeptidase</keyword>
<dbReference type="SUPFAM" id="SSF53955">
    <property type="entry name" value="Lysozyme-like"/>
    <property type="match status" value="1"/>
</dbReference>
<dbReference type="Gene3D" id="3.40.710.10">
    <property type="entry name" value="DD-peptidase/beta-lactamase superfamily"/>
    <property type="match status" value="1"/>
</dbReference>
<dbReference type="InterPro" id="IPR001264">
    <property type="entry name" value="Glyco_trans_51"/>
</dbReference>
<dbReference type="SUPFAM" id="SSF56601">
    <property type="entry name" value="beta-lactamase/transpeptidase-like"/>
    <property type="match status" value="1"/>
</dbReference>
<keyword evidence="10" id="KW-0511">Multifunctional enzyme</keyword>
<dbReference type="EMBL" id="SHKL01000001">
    <property type="protein sequence ID" value="RZT86107.1"/>
    <property type="molecule type" value="Genomic_DNA"/>
</dbReference>
<feature type="compositionally biased region" description="Low complexity" evidence="14">
    <location>
        <begin position="876"/>
        <end position="890"/>
    </location>
</feature>
<dbReference type="AlphaFoldDB" id="A0A4Q7UVV1"/>
<evidence type="ECO:0000256" key="5">
    <source>
        <dbReference type="ARBA" id="ARBA00022676"/>
    </source>
</evidence>
<dbReference type="Pfam" id="PF00912">
    <property type="entry name" value="Transgly"/>
    <property type="match status" value="1"/>
</dbReference>
<dbReference type="Proteomes" id="UP000291591">
    <property type="component" value="Unassembled WGS sequence"/>
</dbReference>
<dbReference type="GO" id="GO:0008955">
    <property type="term" value="F:peptidoglycan glycosyltransferase activity"/>
    <property type="evidence" value="ECO:0007669"/>
    <property type="project" value="UniProtKB-EC"/>
</dbReference>
<feature type="compositionally biased region" description="Pro residues" evidence="14">
    <location>
        <begin position="866"/>
        <end position="875"/>
    </location>
</feature>
<comment type="catalytic activity">
    <reaction evidence="13">
        <text>[GlcNAc-(1-&gt;4)-Mur2Ac(oyl-L-Ala-gamma-D-Glu-L-Lys-D-Ala-D-Ala)](n)-di-trans,octa-cis-undecaprenyl diphosphate + beta-D-GlcNAc-(1-&gt;4)-Mur2Ac(oyl-L-Ala-gamma-D-Glu-L-Lys-D-Ala-D-Ala)-di-trans,octa-cis-undecaprenyl diphosphate = [GlcNAc-(1-&gt;4)-Mur2Ac(oyl-L-Ala-gamma-D-Glu-L-Lys-D-Ala-D-Ala)](n+1)-di-trans,octa-cis-undecaprenyl diphosphate + di-trans,octa-cis-undecaprenyl diphosphate + H(+)</text>
        <dbReference type="Rhea" id="RHEA:23708"/>
        <dbReference type="Rhea" id="RHEA-COMP:9602"/>
        <dbReference type="Rhea" id="RHEA-COMP:9603"/>
        <dbReference type="ChEBI" id="CHEBI:15378"/>
        <dbReference type="ChEBI" id="CHEBI:58405"/>
        <dbReference type="ChEBI" id="CHEBI:60033"/>
        <dbReference type="ChEBI" id="CHEBI:78435"/>
        <dbReference type="EC" id="2.4.99.28"/>
    </reaction>
</comment>
<feature type="domain" description="Penicillin-binding protein transpeptidase" evidence="16">
    <location>
        <begin position="544"/>
        <end position="775"/>
    </location>
</feature>
<evidence type="ECO:0000256" key="8">
    <source>
        <dbReference type="ARBA" id="ARBA00022960"/>
    </source>
</evidence>
<feature type="region of interest" description="Disordered" evidence="14">
    <location>
        <begin position="155"/>
        <end position="183"/>
    </location>
</feature>
<keyword evidence="4" id="KW-0645">Protease</keyword>
<dbReference type="GO" id="GO:0009252">
    <property type="term" value="P:peptidoglycan biosynthetic process"/>
    <property type="evidence" value="ECO:0007669"/>
    <property type="project" value="UniProtKB-KW"/>
</dbReference>
<evidence type="ECO:0000256" key="13">
    <source>
        <dbReference type="ARBA" id="ARBA00049902"/>
    </source>
</evidence>
<keyword evidence="11" id="KW-0961">Cell wall biogenesis/degradation</keyword>
<keyword evidence="5" id="KW-0328">Glycosyltransferase</keyword>
<accession>A0A4Q7UVV1</accession>
<gene>
    <name evidence="18" type="ORF">EV383_2996</name>
</gene>
<keyword evidence="8" id="KW-0133">Cell shape</keyword>
<evidence type="ECO:0000256" key="10">
    <source>
        <dbReference type="ARBA" id="ARBA00023268"/>
    </source>
</evidence>
<dbReference type="GO" id="GO:0008360">
    <property type="term" value="P:regulation of cell shape"/>
    <property type="evidence" value="ECO:0007669"/>
    <property type="project" value="UniProtKB-KW"/>
</dbReference>
<evidence type="ECO:0000256" key="6">
    <source>
        <dbReference type="ARBA" id="ARBA00022679"/>
    </source>
</evidence>
<dbReference type="InterPro" id="IPR036950">
    <property type="entry name" value="PBP_transglycosylase"/>
</dbReference>
<evidence type="ECO:0000256" key="11">
    <source>
        <dbReference type="ARBA" id="ARBA00023316"/>
    </source>
</evidence>
<keyword evidence="6" id="KW-0808">Transferase</keyword>
<protein>
    <submittedName>
        <fullName evidence="18">Membrane peptidoglycan carboxypeptidase</fullName>
    </submittedName>
</protein>
<dbReference type="InterPro" id="IPR012338">
    <property type="entry name" value="Beta-lactam/transpept-like"/>
</dbReference>
<keyword evidence="19" id="KW-1185">Reference proteome</keyword>
<comment type="catalytic activity">
    <reaction evidence="12">
        <text>Preferential cleavage: (Ac)2-L-Lys-D-Ala-|-D-Ala. Also transpeptidation of peptidyl-alanyl moieties that are N-acyl substituents of D-alanine.</text>
        <dbReference type="EC" id="3.4.16.4"/>
    </reaction>
</comment>
<feature type="compositionally biased region" description="Low complexity" evidence="14">
    <location>
        <begin position="104"/>
        <end position="113"/>
    </location>
</feature>
<evidence type="ECO:0000256" key="2">
    <source>
        <dbReference type="ARBA" id="ARBA00007739"/>
    </source>
</evidence>
<reference evidence="18 19" key="1">
    <citation type="submission" date="2019-02" db="EMBL/GenBank/DDBJ databases">
        <title>Sequencing the genomes of 1000 actinobacteria strains.</title>
        <authorList>
            <person name="Klenk H.-P."/>
        </authorList>
    </citation>
    <scope>NUCLEOTIDE SEQUENCE [LARGE SCALE GENOMIC DNA]</scope>
    <source>
        <strain evidence="18 19">DSM 45779</strain>
    </source>
</reference>
<feature type="region of interest" description="Disordered" evidence="14">
    <location>
        <begin position="1"/>
        <end position="124"/>
    </location>
</feature>
<evidence type="ECO:0000256" key="1">
    <source>
        <dbReference type="ARBA" id="ARBA00007090"/>
    </source>
</evidence>
<evidence type="ECO:0000256" key="9">
    <source>
        <dbReference type="ARBA" id="ARBA00022984"/>
    </source>
</evidence>
<evidence type="ECO:0000256" key="12">
    <source>
        <dbReference type="ARBA" id="ARBA00034000"/>
    </source>
</evidence>
<evidence type="ECO:0000256" key="14">
    <source>
        <dbReference type="SAM" id="MobiDB-lite"/>
    </source>
</evidence>